<dbReference type="PRINTS" id="PR00024">
    <property type="entry name" value="HOMEOBOX"/>
</dbReference>
<organism evidence="9 10">
    <name type="scientific">Eumeta variegata</name>
    <name type="common">Bagworm moth</name>
    <name type="synonym">Eumeta japonica</name>
    <dbReference type="NCBI Taxonomy" id="151549"/>
    <lineage>
        <taxon>Eukaryota</taxon>
        <taxon>Metazoa</taxon>
        <taxon>Ecdysozoa</taxon>
        <taxon>Arthropoda</taxon>
        <taxon>Hexapoda</taxon>
        <taxon>Insecta</taxon>
        <taxon>Pterygota</taxon>
        <taxon>Neoptera</taxon>
        <taxon>Endopterygota</taxon>
        <taxon>Lepidoptera</taxon>
        <taxon>Glossata</taxon>
        <taxon>Ditrysia</taxon>
        <taxon>Tineoidea</taxon>
        <taxon>Psychidae</taxon>
        <taxon>Oiketicinae</taxon>
        <taxon>Eumeta</taxon>
    </lineage>
</organism>
<dbReference type="InterPro" id="IPR017970">
    <property type="entry name" value="Homeobox_CS"/>
</dbReference>
<dbReference type="InterPro" id="IPR020479">
    <property type="entry name" value="HD_metazoa"/>
</dbReference>
<feature type="region of interest" description="Disordered" evidence="7">
    <location>
        <begin position="234"/>
        <end position="253"/>
    </location>
</feature>
<dbReference type="GO" id="GO:0000978">
    <property type="term" value="F:RNA polymerase II cis-regulatory region sequence-specific DNA binding"/>
    <property type="evidence" value="ECO:0007669"/>
    <property type="project" value="TreeGrafter"/>
</dbReference>
<comment type="subcellular location">
    <subcellularLocation>
        <location evidence="1 5 6">Nucleus</location>
    </subcellularLocation>
</comment>
<dbReference type="PANTHER" id="PTHR45664:SF12">
    <property type="entry name" value="PANCREAS_DUODENUM HOMEOBOX PROTEIN 1"/>
    <property type="match status" value="1"/>
</dbReference>
<reference evidence="9 10" key="1">
    <citation type="journal article" date="2019" name="Commun. Biol.">
        <title>The bagworm genome reveals a unique fibroin gene that provides high tensile strength.</title>
        <authorList>
            <person name="Kono N."/>
            <person name="Nakamura H."/>
            <person name="Ohtoshi R."/>
            <person name="Tomita M."/>
            <person name="Numata K."/>
            <person name="Arakawa K."/>
        </authorList>
    </citation>
    <scope>NUCLEOTIDE SEQUENCE [LARGE SCALE GENOMIC DNA]</scope>
</reference>
<dbReference type="InterPro" id="IPR009057">
    <property type="entry name" value="Homeodomain-like_sf"/>
</dbReference>
<keyword evidence="10" id="KW-1185">Reference proteome</keyword>
<name>A0A4C1VMZ5_EUMVA</name>
<dbReference type="SMART" id="SM00389">
    <property type="entry name" value="HOX"/>
    <property type="match status" value="1"/>
</dbReference>
<dbReference type="PROSITE" id="PS00027">
    <property type="entry name" value="HOMEOBOX_1"/>
    <property type="match status" value="1"/>
</dbReference>
<dbReference type="OrthoDB" id="6159439at2759"/>
<evidence type="ECO:0000256" key="3">
    <source>
        <dbReference type="ARBA" id="ARBA00023155"/>
    </source>
</evidence>
<evidence type="ECO:0000313" key="9">
    <source>
        <dbReference type="EMBL" id="GBP39772.1"/>
    </source>
</evidence>
<keyword evidence="3 5" id="KW-0371">Homeobox</keyword>
<dbReference type="GO" id="GO:0000981">
    <property type="term" value="F:DNA-binding transcription factor activity, RNA polymerase II-specific"/>
    <property type="evidence" value="ECO:0007669"/>
    <property type="project" value="InterPro"/>
</dbReference>
<feature type="region of interest" description="Disordered" evidence="7">
    <location>
        <begin position="1"/>
        <end position="33"/>
    </location>
</feature>
<evidence type="ECO:0000256" key="4">
    <source>
        <dbReference type="ARBA" id="ARBA00023242"/>
    </source>
</evidence>
<evidence type="ECO:0000256" key="6">
    <source>
        <dbReference type="RuleBase" id="RU000682"/>
    </source>
</evidence>
<evidence type="ECO:0000259" key="8">
    <source>
        <dbReference type="PROSITE" id="PS50071"/>
    </source>
</evidence>
<protein>
    <submittedName>
        <fullName evidence="9">Homeobox protein Hox-B3</fullName>
    </submittedName>
</protein>
<feature type="compositionally biased region" description="Polar residues" evidence="7">
    <location>
        <begin position="234"/>
        <end position="250"/>
    </location>
</feature>
<feature type="DNA-binding region" description="Homeobox" evidence="5">
    <location>
        <begin position="253"/>
        <end position="312"/>
    </location>
</feature>
<gene>
    <name evidence="9" type="primary">hoxb3</name>
    <name evidence="9" type="ORF">EVAR_23098_1</name>
</gene>
<feature type="compositionally biased region" description="Low complexity" evidence="7">
    <location>
        <begin position="317"/>
        <end position="337"/>
    </location>
</feature>
<dbReference type="SUPFAM" id="SSF46689">
    <property type="entry name" value="Homeodomain-like"/>
    <property type="match status" value="1"/>
</dbReference>
<evidence type="ECO:0000256" key="1">
    <source>
        <dbReference type="ARBA" id="ARBA00004123"/>
    </source>
</evidence>
<comment type="caution">
    <text evidence="9">The sequence shown here is derived from an EMBL/GenBank/DDBJ whole genome shotgun (WGS) entry which is preliminary data.</text>
</comment>
<keyword evidence="4 5" id="KW-0539">Nucleus</keyword>
<evidence type="ECO:0000256" key="5">
    <source>
        <dbReference type="PROSITE-ProRule" id="PRU00108"/>
    </source>
</evidence>
<dbReference type="STRING" id="151549.A0A4C1VMZ5"/>
<dbReference type="EMBL" id="BGZK01000370">
    <property type="protein sequence ID" value="GBP39772.1"/>
    <property type="molecule type" value="Genomic_DNA"/>
</dbReference>
<dbReference type="CDD" id="cd00086">
    <property type="entry name" value="homeodomain"/>
    <property type="match status" value="1"/>
</dbReference>
<dbReference type="InterPro" id="IPR001356">
    <property type="entry name" value="HD"/>
</dbReference>
<feature type="domain" description="Homeobox" evidence="8">
    <location>
        <begin position="251"/>
        <end position="311"/>
    </location>
</feature>
<dbReference type="PANTHER" id="PTHR45664">
    <property type="entry name" value="PROTEIN ZERKNUELLT 1-RELATED"/>
    <property type="match status" value="1"/>
</dbReference>
<feature type="compositionally biased region" description="Polar residues" evidence="7">
    <location>
        <begin position="1"/>
        <end position="17"/>
    </location>
</feature>
<accession>A0A4C1VMZ5</accession>
<dbReference type="Pfam" id="PF00046">
    <property type="entry name" value="Homeodomain"/>
    <property type="match status" value="1"/>
</dbReference>
<dbReference type="Proteomes" id="UP000299102">
    <property type="component" value="Unassembled WGS sequence"/>
</dbReference>
<dbReference type="PROSITE" id="PS50071">
    <property type="entry name" value="HOMEOBOX_2"/>
    <property type="match status" value="1"/>
</dbReference>
<evidence type="ECO:0000256" key="2">
    <source>
        <dbReference type="ARBA" id="ARBA00023125"/>
    </source>
</evidence>
<evidence type="ECO:0000256" key="7">
    <source>
        <dbReference type="SAM" id="MobiDB-lite"/>
    </source>
</evidence>
<feature type="region of interest" description="Disordered" evidence="7">
    <location>
        <begin position="308"/>
        <end position="365"/>
    </location>
</feature>
<sequence>MNNTSSASCTPITSPISHSKYDEDSNNTSCPELSPVSDCFEKPSNHRVDFKVPIIQNVSSHNVKNILSEGPNYSSQDTNFSDCKPEILLTIPHSFVQDYNSRDSTGFSIQDILGLPQAYNTGSQEDVGRFEYQIPTYDTISNSPSSYGVGLEDLSPENSGKSETVLNTSSLSACHMMYTSNFTSNEPVVCGDQADIVSDSSRQISDPVSGFTVQSPRWTNSKAVPIINNSPISRSTSLSEMNPESSTYQKGFTKRARTAYTSSQLVELENEFHQNRYLCRPRRIELANYLQLSERQIKIWFQNRRMKYKKDNKHNKPSSSSVDDRSSPSTSSSSKATSPRDEYKMTHGRGCSGHDRSRRMQTDSHATHKIYLPTNDNLPRPPDYSNGSLKPAIKASHNLELPSYTTNLAQYSSYYTQTTKSAYSPLPETYRYGNDDNMSTASNSFVNLTPEGYVPNGVSLKLNDDMARYTIGTPYISSLPATGVMLHSGVPDAGYGFSTPIAPTYEETNLPNRSSNIPLYQEPYFPYLATTESNNGSHQGSTAKYSSYISL</sequence>
<feature type="compositionally biased region" description="Basic and acidic residues" evidence="7">
    <location>
        <begin position="352"/>
        <end position="365"/>
    </location>
</feature>
<dbReference type="GO" id="GO:0045944">
    <property type="term" value="P:positive regulation of transcription by RNA polymerase II"/>
    <property type="evidence" value="ECO:0007669"/>
    <property type="project" value="UniProtKB-ARBA"/>
</dbReference>
<evidence type="ECO:0000313" key="10">
    <source>
        <dbReference type="Proteomes" id="UP000299102"/>
    </source>
</evidence>
<keyword evidence="2 5" id="KW-0238">DNA-binding</keyword>
<dbReference type="GO" id="GO:0005634">
    <property type="term" value="C:nucleus"/>
    <property type="evidence" value="ECO:0007669"/>
    <property type="project" value="UniProtKB-SubCell"/>
</dbReference>
<dbReference type="Gene3D" id="1.10.10.60">
    <property type="entry name" value="Homeodomain-like"/>
    <property type="match status" value="1"/>
</dbReference>
<proteinExistence type="predicted"/>
<dbReference type="AlphaFoldDB" id="A0A4C1VMZ5"/>